<keyword evidence="4" id="KW-1185">Reference proteome</keyword>
<accession>A0A172YIR1</accession>
<dbReference type="Proteomes" id="UP000077875">
    <property type="component" value="Chromosome"/>
</dbReference>
<dbReference type="GO" id="GO:0015936">
    <property type="term" value="P:coenzyme A metabolic process"/>
    <property type="evidence" value="ECO:0007669"/>
    <property type="project" value="InterPro"/>
</dbReference>
<evidence type="ECO:0000256" key="1">
    <source>
        <dbReference type="ARBA" id="ARBA00007661"/>
    </source>
</evidence>
<dbReference type="PANTHER" id="PTHR10572:SF24">
    <property type="entry name" value="3-HYDROXY-3-METHYLGLUTARYL-COENZYME A REDUCTASE"/>
    <property type="match status" value="1"/>
</dbReference>
<dbReference type="PROSITE" id="PS50065">
    <property type="entry name" value="HMG_COA_REDUCTASE_4"/>
    <property type="match status" value="1"/>
</dbReference>
<dbReference type="KEGG" id="haa:A5892_17860"/>
<dbReference type="PANTHER" id="PTHR10572">
    <property type="entry name" value="3-HYDROXY-3-METHYLGLUTARYL-COENZYME A REDUCTASE"/>
    <property type="match status" value="1"/>
</dbReference>
<name>A0A172YIR1_9GAMM</name>
<keyword evidence="2" id="KW-0560">Oxidoreductase</keyword>
<dbReference type="InterPro" id="IPR023074">
    <property type="entry name" value="HMG_CoA_Rdtase_cat_sf"/>
</dbReference>
<dbReference type="EMBL" id="CP015243">
    <property type="protein sequence ID" value="ANF59097.1"/>
    <property type="molecule type" value="Genomic_DNA"/>
</dbReference>
<evidence type="ECO:0000313" key="3">
    <source>
        <dbReference type="EMBL" id="ANF59097.1"/>
    </source>
</evidence>
<dbReference type="Gene3D" id="3.90.770.10">
    <property type="entry name" value="3-hydroxy-3-methylglutaryl-coenzyme A Reductase, Chain A, domain 2"/>
    <property type="match status" value="1"/>
</dbReference>
<sequence length="356" mass="38204">MRWQASEESAAIPMKVVGPVRIKGSEVDGELPLPLATYETPLWPSTHRGAIACNRAGGINAVVLDDRMTRSVLLEAPDIFEAQRVINALSGNRAALEAVVGETSRFARLLDLHTQVVGTLIYLRFAFHTGDASGHNMATLAAERLMDWLISEYPRLEYVSVSGNYCSDKKNSAVNGILGRGKYVVADVLLPASTVRRVLKAEPERIVQLNIKKNLIGSILSGGVRTANAHFANMLLGFYLATGQDAANIIEGSQGVVHAELRGADLYFSVTLPNLIVGSVGNGKSLDFVQRNLGLLGCLDREAPPGANARRLAVAAAAAVLCGELSLLAAQSVPGELMQSHVNLERRDSTKDEVDR</sequence>
<dbReference type="InterPro" id="IPR002202">
    <property type="entry name" value="HMG_CoA_Rdtase"/>
</dbReference>
<organism evidence="3 4">
    <name type="scientific">Halotalea alkalilenta</name>
    <dbReference type="NCBI Taxonomy" id="376489"/>
    <lineage>
        <taxon>Bacteria</taxon>
        <taxon>Pseudomonadati</taxon>
        <taxon>Pseudomonadota</taxon>
        <taxon>Gammaproteobacteria</taxon>
        <taxon>Oceanospirillales</taxon>
        <taxon>Halomonadaceae</taxon>
        <taxon>Halotalea</taxon>
    </lineage>
</organism>
<dbReference type="SUPFAM" id="SSF55035">
    <property type="entry name" value="NAD-binding domain of HMG-CoA reductase"/>
    <property type="match status" value="1"/>
</dbReference>
<protein>
    <submittedName>
        <fullName evidence="3">Hydroxymethylglutaryl-CoA reductase</fullName>
    </submittedName>
</protein>
<dbReference type="PRINTS" id="PR00071">
    <property type="entry name" value="HMGCOARDTASE"/>
</dbReference>
<proteinExistence type="inferred from homology"/>
<dbReference type="GO" id="GO:0004420">
    <property type="term" value="F:hydroxymethylglutaryl-CoA reductase (NADPH) activity"/>
    <property type="evidence" value="ECO:0007669"/>
    <property type="project" value="InterPro"/>
</dbReference>
<dbReference type="InterPro" id="IPR009023">
    <property type="entry name" value="HMG_CoA_Rdtase_NAD(P)-bd_sf"/>
</dbReference>
<dbReference type="Pfam" id="PF00368">
    <property type="entry name" value="HMG-CoA_red"/>
    <property type="match status" value="1"/>
</dbReference>
<dbReference type="AlphaFoldDB" id="A0A172YIR1"/>
<dbReference type="STRING" id="376489.A5892_17860"/>
<evidence type="ECO:0000256" key="2">
    <source>
        <dbReference type="ARBA" id="ARBA00023002"/>
    </source>
</evidence>
<evidence type="ECO:0000313" key="4">
    <source>
        <dbReference type="Proteomes" id="UP000077875"/>
    </source>
</evidence>
<dbReference type="InterPro" id="IPR009029">
    <property type="entry name" value="HMG_CoA_Rdtase_sub-bd_dom_sf"/>
</dbReference>
<comment type="similarity">
    <text evidence="1">Belongs to the HMG-CoA reductase family.</text>
</comment>
<reference evidence="3 4" key="1">
    <citation type="submission" date="2016-04" db="EMBL/GenBank/DDBJ databases">
        <title>Complete Genome Sequence of Halotalea alkalilenta IHB B 13600.</title>
        <authorList>
            <person name="Swarnkar M.K."/>
            <person name="Sharma A."/>
            <person name="Kaushal K."/>
            <person name="Soni R."/>
            <person name="Rana S."/>
            <person name="Singh A.K."/>
            <person name="Gulati A."/>
        </authorList>
    </citation>
    <scope>NUCLEOTIDE SEQUENCE [LARGE SCALE GENOMIC DNA]</scope>
    <source>
        <strain evidence="3 4">IHB B 13600</strain>
    </source>
</reference>
<dbReference type="SUPFAM" id="SSF56542">
    <property type="entry name" value="Substrate-binding domain of HMG-CoA reductase"/>
    <property type="match status" value="1"/>
</dbReference>
<gene>
    <name evidence="3" type="ORF">A5892_17860</name>
</gene>
<dbReference type="Gene3D" id="3.30.70.420">
    <property type="entry name" value="Hydroxymethylglutaryl-CoA reductase, class I/II, NAD/NADP-binding domain"/>
    <property type="match status" value="1"/>
</dbReference>
<dbReference type="RefSeq" id="WP_064123939.1">
    <property type="nucleotide sequence ID" value="NZ_CP015243.1"/>
</dbReference>